<protein>
    <submittedName>
        <fullName evidence="1">Uncharacterized protein</fullName>
    </submittedName>
</protein>
<organism evidence="1 2">
    <name type="scientific">Marinobacter metalliresistant</name>
    <dbReference type="NCBI Taxonomy" id="2961995"/>
    <lineage>
        <taxon>Bacteria</taxon>
        <taxon>Pseudomonadati</taxon>
        <taxon>Pseudomonadota</taxon>
        <taxon>Gammaproteobacteria</taxon>
        <taxon>Pseudomonadales</taxon>
        <taxon>Marinobacteraceae</taxon>
        <taxon>Marinobacter</taxon>
    </lineage>
</organism>
<reference evidence="1 2" key="1">
    <citation type="submission" date="2022-07" db="EMBL/GenBank/DDBJ databases">
        <title>A copper resistant bacterium isolated from sediment samples of deep sea hydrothermal areas.</title>
        <authorList>
            <person name="Zeng X."/>
        </authorList>
    </citation>
    <scope>NUCLEOTIDE SEQUENCE [LARGE SCALE GENOMIC DNA]</scope>
    <source>
        <strain evidence="2">CuT 6</strain>
    </source>
</reference>
<dbReference type="Proteomes" id="UP001475781">
    <property type="component" value="Chromosome"/>
</dbReference>
<evidence type="ECO:0000313" key="1">
    <source>
        <dbReference type="EMBL" id="WZF90260.1"/>
    </source>
</evidence>
<gene>
    <name evidence="1" type="ORF">NLK58_08755</name>
</gene>
<proteinExistence type="predicted"/>
<name>A0ABZ2W6V4_9GAMM</name>
<accession>A0ABZ2W6V4</accession>
<sequence>MARSALTGVVPVQRRGWPDDFGRKKVKGDQAGTKIERHTDRTMDIAPFWGAADL</sequence>
<keyword evidence="2" id="KW-1185">Reference proteome</keyword>
<dbReference type="EMBL" id="CP101118">
    <property type="protein sequence ID" value="WZF90260.1"/>
    <property type="molecule type" value="Genomic_DNA"/>
</dbReference>
<evidence type="ECO:0000313" key="2">
    <source>
        <dbReference type="Proteomes" id="UP001475781"/>
    </source>
</evidence>
<dbReference type="RefSeq" id="WP_162893701.1">
    <property type="nucleotide sequence ID" value="NZ_CP101118.1"/>
</dbReference>